<evidence type="ECO:0000256" key="10">
    <source>
        <dbReference type="ARBA" id="ARBA00023145"/>
    </source>
</evidence>
<dbReference type="InterPro" id="IPR050371">
    <property type="entry name" value="Fungal_virulence_M36"/>
</dbReference>
<evidence type="ECO:0000256" key="5">
    <source>
        <dbReference type="ARBA" id="ARBA00022670"/>
    </source>
</evidence>
<gene>
    <name evidence="12" type="ORF">ARMOST_21661</name>
</gene>
<dbReference type="GO" id="GO:0008270">
    <property type="term" value="F:zinc ion binding"/>
    <property type="evidence" value="ECO:0007669"/>
    <property type="project" value="InterPro"/>
</dbReference>
<keyword evidence="13" id="KW-1185">Reference proteome</keyword>
<dbReference type="Proteomes" id="UP000219338">
    <property type="component" value="Unassembled WGS sequence"/>
</dbReference>
<dbReference type="OMA" id="NGANECT"/>
<dbReference type="EC" id="3.4.24.-" evidence="11"/>
<dbReference type="EMBL" id="FUEG01000053">
    <property type="protein sequence ID" value="SJL18089.1"/>
    <property type="molecule type" value="Genomic_DNA"/>
</dbReference>
<keyword evidence="8 11" id="KW-0862">Zinc</keyword>
<comment type="similarity">
    <text evidence="3 11">Belongs to the peptidase M36 family.</text>
</comment>
<keyword evidence="4 11" id="KW-0964">Secreted</keyword>
<proteinExistence type="inferred from homology"/>
<reference evidence="13" key="1">
    <citation type="journal article" date="2017" name="Nat. Ecol. Evol.">
        <title>Genome expansion and lineage-specific genetic innovations in the forest pathogenic fungi Armillaria.</title>
        <authorList>
            <person name="Sipos G."/>
            <person name="Prasanna A.N."/>
            <person name="Walter M.C."/>
            <person name="O'Connor E."/>
            <person name="Balint B."/>
            <person name="Krizsan K."/>
            <person name="Kiss B."/>
            <person name="Hess J."/>
            <person name="Varga T."/>
            <person name="Slot J."/>
            <person name="Riley R."/>
            <person name="Boka B."/>
            <person name="Rigling D."/>
            <person name="Barry K."/>
            <person name="Lee J."/>
            <person name="Mihaltcheva S."/>
            <person name="LaButti K."/>
            <person name="Lipzen A."/>
            <person name="Waldron R."/>
            <person name="Moloney N.M."/>
            <person name="Sperisen C."/>
            <person name="Kredics L."/>
            <person name="Vagvoelgyi C."/>
            <person name="Patrignani A."/>
            <person name="Fitzpatrick D."/>
            <person name="Nagy I."/>
            <person name="Doyle S."/>
            <person name="Anderson J.B."/>
            <person name="Grigoriev I.V."/>
            <person name="Gueldener U."/>
            <person name="Muensterkoetter M."/>
            <person name="Nagy L.G."/>
        </authorList>
    </citation>
    <scope>NUCLEOTIDE SEQUENCE [LARGE SCALE GENOMIC DNA]</scope>
    <source>
        <strain evidence="13">C18/9</strain>
    </source>
</reference>
<dbReference type="GO" id="GO:0006508">
    <property type="term" value="P:proteolysis"/>
    <property type="evidence" value="ECO:0007669"/>
    <property type="project" value="UniProtKB-KW"/>
</dbReference>
<keyword evidence="6 11" id="KW-0479">Metal-binding</keyword>
<sequence>MLHNVYAALVEVHGFSSTAMDNPSGTEGNVVWLHLFIDALSLQSCNPTLPNAPDAWIQADQNQYDGANVCTLWNTFTSRRLSVNAANCVDDTSVPSGC</sequence>
<dbReference type="InterPro" id="IPR027268">
    <property type="entry name" value="Peptidase_M4/M1_CTD_sf"/>
</dbReference>
<dbReference type="Gene3D" id="1.10.390.10">
    <property type="entry name" value="Neutral Protease Domain 2"/>
    <property type="match status" value="1"/>
</dbReference>
<dbReference type="GO" id="GO:0005615">
    <property type="term" value="C:extracellular space"/>
    <property type="evidence" value="ECO:0007669"/>
    <property type="project" value="InterPro"/>
</dbReference>
<dbReference type="PANTHER" id="PTHR33478:SF1">
    <property type="entry name" value="EXTRACELLULAR METALLOPROTEINASE MEP"/>
    <property type="match status" value="1"/>
</dbReference>
<dbReference type="STRING" id="47428.A0A284SAV3"/>
<dbReference type="SUPFAM" id="SSF55486">
    <property type="entry name" value="Metalloproteases ('zincins'), catalytic domain"/>
    <property type="match status" value="1"/>
</dbReference>
<evidence type="ECO:0000256" key="3">
    <source>
        <dbReference type="ARBA" id="ARBA00006006"/>
    </source>
</evidence>
<evidence type="ECO:0000256" key="7">
    <source>
        <dbReference type="ARBA" id="ARBA00022801"/>
    </source>
</evidence>
<protein>
    <recommendedName>
        <fullName evidence="11">Extracellular metalloproteinase</fullName>
        <ecNumber evidence="11">3.4.24.-</ecNumber>
    </recommendedName>
    <alternativeName>
        <fullName evidence="11">Fungalysin</fullName>
    </alternativeName>
</protein>
<keyword evidence="5 11" id="KW-0645">Protease</keyword>
<name>A0A284SAV3_ARMOS</name>
<evidence type="ECO:0000256" key="8">
    <source>
        <dbReference type="ARBA" id="ARBA00022833"/>
    </source>
</evidence>
<evidence type="ECO:0000313" key="12">
    <source>
        <dbReference type="EMBL" id="SJL18089.1"/>
    </source>
</evidence>
<keyword evidence="10 11" id="KW-0865">Zymogen</keyword>
<evidence type="ECO:0000256" key="11">
    <source>
        <dbReference type="RuleBase" id="RU364017"/>
    </source>
</evidence>
<comment type="cofactor">
    <cofactor evidence="1 11">
        <name>Zn(2+)</name>
        <dbReference type="ChEBI" id="CHEBI:29105"/>
    </cofactor>
</comment>
<evidence type="ECO:0000256" key="2">
    <source>
        <dbReference type="ARBA" id="ARBA00004613"/>
    </source>
</evidence>
<keyword evidence="7 11" id="KW-0378">Hydrolase</keyword>
<dbReference type="Pfam" id="PF02128">
    <property type="entry name" value="Peptidase_M36"/>
    <property type="match status" value="1"/>
</dbReference>
<evidence type="ECO:0000256" key="6">
    <source>
        <dbReference type="ARBA" id="ARBA00022723"/>
    </source>
</evidence>
<dbReference type="InterPro" id="IPR001842">
    <property type="entry name" value="Peptidase_M36"/>
</dbReference>
<dbReference type="PANTHER" id="PTHR33478">
    <property type="entry name" value="EXTRACELLULAR METALLOPROTEINASE MEP"/>
    <property type="match status" value="1"/>
</dbReference>
<accession>A0A284SAV3</accession>
<dbReference type="OrthoDB" id="3227768at2759"/>
<evidence type="ECO:0000256" key="4">
    <source>
        <dbReference type="ARBA" id="ARBA00022525"/>
    </source>
</evidence>
<organism evidence="12 13">
    <name type="scientific">Armillaria ostoyae</name>
    <name type="common">Armillaria root rot fungus</name>
    <dbReference type="NCBI Taxonomy" id="47428"/>
    <lineage>
        <taxon>Eukaryota</taxon>
        <taxon>Fungi</taxon>
        <taxon>Dikarya</taxon>
        <taxon>Basidiomycota</taxon>
        <taxon>Agaricomycotina</taxon>
        <taxon>Agaricomycetes</taxon>
        <taxon>Agaricomycetidae</taxon>
        <taxon>Agaricales</taxon>
        <taxon>Marasmiineae</taxon>
        <taxon>Physalacriaceae</taxon>
        <taxon>Armillaria</taxon>
    </lineage>
</organism>
<evidence type="ECO:0000256" key="9">
    <source>
        <dbReference type="ARBA" id="ARBA00023049"/>
    </source>
</evidence>
<keyword evidence="9 11" id="KW-0482">Metalloprotease</keyword>
<evidence type="ECO:0000256" key="1">
    <source>
        <dbReference type="ARBA" id="ARBA00001947"/>
    </source>
</evidence>
<dbReference type="AlphaFoldDB" id="A0A284SAV3"/>
<evidence type="ECO:0000313" key="13">
    <source>
        <dbReference type="Proteomes" id="UP000219338"/>
    </source>
</evidence>
<comment type="subcellular location">
    <subcellularLocation>
        <location evidence="2 11">Secreted</location>
    </subcellularLocation>
</comment>
<dbReference type="GO" id="GO:0004222">
    <property type="term" value="F:metalloendopeptidase activity"/>
    <property type="evidence" value="ECO:0007669"/>
    <property type="project" value="InterPro"/>
</dbReference>